<proteinExistence type="predicted"/>
<keyword evidence="4" id="KW-1185">Reference proteome</keyword>
<reference evidence="3" key="2">
    <citation type="submission" date="2023-04" db="EMBL/GenBank/DDBJ databases">
        <authorList>
            <person name="Bu L."/>
            <person name="Lu L."/>
            <person name="Laidemitt M.R."/>
            <person name="Zhang S.M."/>
            <person name="Mutuku M."/>
            <person name="Mkoji G."/>
            <person name="Steinauer M."/>
            <person name="Loker E.S."/>
        </authorList>
    </citation>
    <scope>NUCLEOTIDE SEQUENCE</scope>
    <source>
        <strain evidence="3">KasaAsao</strain>
        <tissue evidence="3">Whole Snail</tissue>
    </source>
</reference>
<protein>
    <submittedName>
        <fullName evidence="3">Kelch domain-containing protein 2</fullName>
    </submittedName>
</protein>
<comment type="caution">
    <text evidence="3">The sequence shown here is derived from an EMBL/GenBank/DDBJ whole genome shotgun (WGS) entry which is preliminary data.</text>
</comment>
<dbReference type="EMBL" id="JASAOG010000064">
    <property type="protein sequence ID" value="KAK0056123.1"/>
    <property type="molecule type" value="Genomic_DNA"/>
</dbReference>
<evidence type="ECO:0000313" key="4">
    <source>
        <dbReference type="Proteomes" id="UP001233172"/>
    </source>
</evidence>
<dbReference type="SUPFAM" id="SSF117281">
    <property type="entry name" value="Kelch motif"/>
    <property type="match status" value="1"/>
</dbReference>
<evidence type="ECO:0000256" key="2">
    <source>
        <dbReference type="ARBA" id="ARBA00022737"/>
    </source>
</evidence>
<keyword evidence="1" id="KW-0880">Kelch repeat</keyword>
<gene>
    <name evidence="3" type="ORF">Bpfe_014524</name>
</gene>
<dbReference type="PANTHER" id="PTHR46228">
    <property type="entry name" value="KELCH DOMAIN-CONTAINING PROTEIN"/>
    <property type="match status" value="1"/>
</dbReference>
<dbReference type="Pfam" id="PF24681">
    <property type="entry name" value="Kelch_KLHDC2_KLHL20_DRC7"/>
    <property type="match status" value="2"/>
</dbReference>
<dbReference type="Gene3D" id="2.120.10.80">
    <property type="entry name" value="Kelch-type beta propeller"/>
    <property type="match status" value="3"/>
</dbReference>
<reference evidence="3" key="1">
    <citation type="journal article" date="2023" name="PLoS Negl. Trop. Dis.">
        <title>A genome sequence for Biomphalaria pfeifferi, the major vector snail for the human-infecting parasite Schistosoma mansoni.</title>
        <authorList>
            <person name="Bu L."/>
            <person name="Lu L."/>
            <person name="Laidemitt M.R."/>
            <person name="Zhang S.M."/>
            <person name="Mutuku M."/>
            <person name="Mkoji G."/>
            <person name="Steinauer M."/>
            <person name="Loker E.S."/>
        </authorList>
    </citation>
    <scope>NUCLEOTIDE SEQUENCE</scope>
    <source>
        <strain evidence="3">KasaAsao</strain>
    </source>
</reference>
<dbReference type="PANTHER" id="PTHR46228:SF2">
    <property type="entry name" value="KELCH REPEAT PROTEIN (AFU_ORTHOLOGUE AFUA_4G14350)"/>
    <property type="match status" value="1"/>
</dbReference>
<sequence>MALQLKSLRSLKTWQSAHEQDVFFCPERCGHNAVCINDELLIWGGYNDTPNLGSTYCEKDLLWNYNLDMDIWTCVKTRGLIPKNRSGAMSALIWPFWYILCGHVFEGDSNDIHRLNLVTLVWEKLNPSGLLISPRDKASSWVYRNRIYCFGGFGSRPTNCLWNEDSDKYTLEMLNNRGWNDQLLYFDAEKLEWVLVQCKGNKPKGRAAHSTVCVDSTVYLFGGRHQTQRMNDLHCLNLESQTWSGSKYCRGNLPIERSWHSMTAINKSELIMYGGFSNDNVPLDDLWLLDVQSFTWTILVHGTGQPRLWHSASLNMYGDILIYGGCCSNILEDTERLITSDQVIVLRRTPFTLERLCLHAVYKNQKVTKEGWDTLPRLLKEWLHLKLQITNHMFAYKSNAISLLGPNVTQLTVLTVDEAEQLNKEELL</sequence>
<evidence type="ECO:0000256" key="1">
    <source>
        <dbReference type="ARBA" id="ARBA00022441"/>
    </source>
</evidence>
<evidence type="ECO:0000313" key="3">
    <source>
        <dbReference type="EMBL" id="KAK0056123.1"/>
    </source>
</evidence>
<keyword evidence="2" id="KW-0677">Repeat</keyword>
<accession>A0AAD8BLA2</accession>
<dbReference type="InterPro" id="IPR015915">
    <property type="entry name" value="Kelch-typ_b-propeller"/>
</dbReference>
<dbReference type="Proteomes" id="UP001233172">
    <property type="component" value="Unassembled WGS sequence"/>
</dbReference>
<organism evidence="3 4">
    <name type="scientific">Biomphalaria pfeifferi</name>
    <name type="common">Bloodfluke planorb</name>
    <name type="synonym">Freshwater snail</name>
    <dbReference type="NCBI Taxonomy" id="112525"/>
    <lineage>
        <taxon>Eukaryota</taxon>
        <taxon>Metazoa</taxon>
        <taxon>Spiralia</taxon>
        <taxon>Lophotrochozoa</taxon>
        <taxon>Mollusca</taxon>
        <taxon>Gastropoda</taxon>
        <taxon>Heterobranchia</taxon>
        <taxon>Euthyneura</taxon>
        <taxon>Panpulmonata</taxon>
        <taxon>Hygrophila</taxon>
        <taxon>Lymnaeoidea</taxon>
        <taxon>Planorbidae</taxon>
        <taxon>Biomphalaria</taxon>
    </lineage>
</organism>
<name>A0AAD8BLA2_BIOPF</name>
<dbReference type="AlphaFoldDB" id="A0AAD8BLA2"/>